<evidence type="ECO:0000256" key="2">
    <source>
        <dbReference type="ARBA" id="ARBA00022741"/>
    </source>
</evidence>
<dbReference type="GO" id="GO:0005525">
    <property type="term" value="F:GTP binding"/>
    <property type="evidence" value="ECO:0007669"/>
    <property type="project" value="UniProtKB-UniRule"/>
</dbReference>
<dbReference type="InterPro" id="IPR000640">
    <property type="entry name" value="EFG_V-like"/>
</dbReference>
<feature type="binding site" evidence="6">
    <location>
        <begin position="81"/>
        <end position="85"/>
    </location>
    <ligand>
        <name>GTP</name>
        <dbReference type="ChEBI" id="CHEBI:37565"/>
    </ligand>
</feature>
<dbReference type="Pfam" id="PF00009">
    <property type="entry name" value="GTP_EFTU"/>
    <property type="match status" value="1"/>
</dbReference>
<dbReference type="PANTHER" id="PTHR43261:SF1">
    <property type="entry name" value="RIBOSOME-RELEASING FACTOR 2, MITOCHONDRIAL"/>
    <property type="match status" value="1"/>
</dbReference>
<dbReference type="GO" id="GO:0032790">
    <property type="term" value="P:ribosome disassembly"/>
    <property type="evidence" value="ECO:0007669"/>
    <property type="project" value="TreeGrafter"/>
</dbReference>
<dbReference type="SUPFAM" id="SSF54980">
    <property type="entry name" value="EF-G C-terminal domain-like"/>
    <property type="match status" value="2"/>
</dbReference>
<name>A0A2M7G219_9BACT</name>
<evidence type="ECO:0000259" key="8">
    <source>
        <dbReference type="PROSITE" id="PS51722"/>
    </source>
</evidence>
<dbReference type="FunFam" id="3.30.70.240:FF:000001">
    <property type="entry name" value="Elongation factor G"/>
    <property type="match status" value="1"/>
</dbReference>
<evidence type="ECO:0000256" key="7">
    <source>
        <dbReference type="NCBIfam" id="TIGR00484"/>
    </source>
</evidence>
<dbReference type="Gene3D" id="3.30.70.240">
    <property type="match status" value="1"/>
</dbReference>
<dbReference type="InterPro" id="IPR014721">
    <property type="entry name" value="Ribsml_uS5_D2-typ_fold_subgr"/>
</dbReference>
<dbReference type="FunFam" id="3.30.70.870:FF:000001">
    <property type="entry name" value="Elongation factor G"/>
    <property type="match status" value="1"/>
</dbReference>
<dbReference type="Gene3D" id="3.40.50.300">
    <property type="entry name" value="P-loop containing nucleotide triphosphate hydrolases"/>
    <property type="match status" value="1"/>
</dbReference>
<dbReference type="Pfam" id="PF00679">
    <property type="entry name" value="EFG_C"/>
    <property type="match status" value="1"/>
</dbReference>
<dbReference type="Gene3D" id="2.40.30.10">
    <property type="entry name" value="Translation factors"/>
    <property type="match status" value="1"/>
</dbReference>
<dbReference type="GO" id="GO:0005737">
    <property type="term" value="C:cytoplasm"/>
    <property type="evidence" value="ECO:0007669"/>
    <property type="project" value="UniProtKB-SubCell"/>
</dbReference>
<dbReference type="InterPro" id="IPR005225">
    <property type="entry name" value="Small_GTP-bd"/>
</dbReference>
<dbReference type="EMBL" id="PFFQ01000053">
    <property type="protein sequence ID" value="PIW15390.1"/>
    <property type="molecule type" value="Genomic_DNA"/>
</dbReference>
<dbReference type="InterPro" id="IPR031157">
    <property type="entry name" value="G_TR_CS"/>
</dbReference>
<dbReference type="SMART" id="SM00889">
    <property type="entry name" value="EFG_IV"/>
    <property type="match status" value="1"/>
</dbReference>
<comment type="function">
    <text evidence="6">Catalyzes the GTP-dependent ribosomal translocation step during translation elongation. During this step, the ribosome changes from the pre-translocational (PRE) to the post-translocational (POST) state as the newly formed A-site-bound peptidyl-tRNA and P-site-bound deacylated tRNA move to the P and E sites, respectively. Catalyzes the coordinated movement of the two tRNA molecules, the mRNA and conformational changes in the ribosome.</text>
</comment>
<evidence type="ECO:0000313" key="10">
    <source>
        <dbReference type="Proteomes" id="UP000231019"/>
    </source>
</evidence>
<dbReference type="InterPro" id="IPR035647">
    <property type="entry name" value="EFG_III/V"/>
</dbReference>
<dbReference type="Pfam" id="PF14492">
    <property type="entry name" value="EFG_III"/>
    <property type="match status" value="1"/>
</dbReference>
<dbReference type="CDD" id="cd01434">
    <property type="entry name" value="EFG_mtEFG1_IV"/>
    <property type="match status" value="1"/>
</dbReference>
<proteinExistence type="inferred from homology"/>
<dbReference type="NCBIfam" id="TIGR00231">
    <property type="entry name" value="small_GTP"/>
    <property type="match status" value="1"/>
</dbReference>
<dbReference type="InterPro" id="IPR041095">
    <property type="entry name" value="EFG_II"/>
</dbReference>
<evidence type="ECO:0000256" key="1">
    <source>
        <dbReference type="ARBA" id="ARBA00005870"/>
    </source>
</evidence>
<comment type="similarity">
    <text evidence="1 6">Belongs to the TRAFAC class translation factor GTPase superfamily. Classic translation factor GTPase family. EF-G/EF-2 subfamily.</text>
</comment>
<keyword evidence="3 6" id="KW-0251">Elongation factor</keyword>
<dbReference type="FunFam" id="3.40.50.300:FF:000029">
    <property type="entry name" value="Elongation factor G"/>
    <property type="match status" value="1"/>
</dbReference>
<reference evidence="9 10" key="1">
    <citation type="submission" date="2017-09" db="EMBL/GenBank/DDBJ databases">
        <title>Depth-based differentiation of microbial function through sediment-hosted aquifers and enrichment of novel symbionts in the deep terrestrial subsurface.</title>
        <authorList>
            <person name="Probst A.J."/>
            <person name="Ladd B."/>
            <person name="Jarett J.K."/>
            <person name="Geller-Mcgrath D.E."/>
            <person name="Sieber C.M."/>
            <person name="Emerson J.B."/>
            <person name="Anantharaman K."/>
            <person name="Thomas B.C."/>
            <person name="Malmstrom R."/>
            <person name="Stieglmeier M."/>
            <person name="Klingl A."/>
            <person name="Woyke T."/>
            <person name="Ryan C.M."/>
            <person name="Banfield J.F."/>
        </authorList>
    </citation>
    <scope>NUCLEOTIDE SEQUENCE [LARGE SCALE GENOMIC DNA]</scope>
    <source>
        <strain evidence="9">CG17_big_fil_post_rev_8_21_14_2_50_48_46</strain>
    </source>
</reference>
<organism evidence="9 10">
    <name type="scientific">bacterium (Candidatus Blackallbacteria) CG17_big_fil_post_rev_8_21_14_2_50_48_46</name>
    <dbReference type="NCBI Taxonomy" id="2014261"/>
    <lineage>
        <taxon>Bacteria</taxon>
        <taxon>Candidatus Blackallbacteria</taxon>
    </lineage>
</organism>
<dbReference type="CDD" id="cd16262">
    <property type="entry name" value="EFG_III"/>
    <property type="match status" value="1"/>
</dbReference>
<feature type="binding site" evidence="6">
    <location>
        <begin position="17"/>
        <end position="24"/>
    </location>
    <ligand>
        <name>GTP</name>
        <dbReference type="ChEBI" id="CHEBI:37565"/>
    </ligand>
</feature>
<dbReference type="SMART" id="SM00838">
    <property type="entry name" value="EFG_C"/>
    <property type="match status" value="1"/>
</dbReference>
<evidence type="ECO:0000256" key="5">
    <source>
        <dbReference type="ARBA" id="ARBA00023134"/>
    </source>
</evidence>
<dbReference type="InterPro" id="IPR000795">
    <property type="entry name" value="T_Tr_GTP-bd_dom"/>
</dbReference>
<dbReference type="InterPro" id="IPR009022">
    <property type="entry name" value="EFG_III"/>
</dbReference>
<dbReference type="SUPFAM" id="SSF54211">
    <property type="entry name" value="Ribosomal protein S5 domain 2-like"/>
    <property type="match status" value="1"/>
</dbReference>
<dbReference type="SUPFAM" id="SSF50447">
    <property type="entry name" value="Translation proteins"/>
    <property type="match status" value="1"/>
</dbReference>
<feature type="domain" description="Tr-type G" evidence="8">
    <location>
        <begin position="8"/>
        <end position="282"/>
    </location>
</feature>
<dbReference type="CDD" id="cd04088">
    <property type="entry name" value="EFG_mtEFG_II"/>
    <property type="match status" value="1"/>
</dbReference>
<dbReference type="InterPro" id="IPR047872">
    <property type="entry name" value="EFG_IV"/>
</dbReference>
<evidence type="ECO:0000256" key="4">
    <source>
        <dbReference type="ARBA" id="ARBA00022917"/>
    </source>
</evidence>
<feature type="binding site" evidence="6">
    <location>
        <begin position="135"/>
        <end position="138"/>
    </location>
    <ligand>
        <name>GTP</name>
        <dbReference type="ChEBI" id="CHEBI:37565"/>
    </ligand>
</feature>
<dbReference type="PROSITE" id="PS51722">
    <property type="entry name" value="G_TR_2"/>
    <property type="match status" value="1"/>
</dbReference>
<dbReference type="Pfam" id="PF03144">
    <property type="entry name" value="GTP_EFTU_D2"/>
    <property type="match status" value="1"/>
</dbReference>
<dbReference type="NCBIfam" id="TIGR00484">
    <property type="entry name" value="EF-G"/>
    <property type="match status" value="1"/>
</dbReference>
<dbReference type="InterPro" id="IPR020568">
    <property type="entry name" value="Ribosomal_Su5_D2-typ_SF"/>
</dbReference>
<keyword evidence="5 6" id="KW-0342">GTP-binding</keyword>
<dbReference type="InterPro" id="IPR035649">
    <property type="entry name" value="EFG_V"/>
</dbReference>
<dbReference type="InterPro" id="IPR005517">
    <property type="entry name" value="Transl_elong_EFG/EF2_IV"/>
</dbReference>
<comment type="subcellular location">
    <subcellularLocation>
        <location evidence="6">Cytoplasm</location>
    </subcellularLocation>
</comment>
<dbReference type="Gene3D" id="3.30.70.870">
    <property type="entry name" value="Elongation Factor G (Translational Gtpase), domain 3"/>
    <property type="match status" value="1"/>
</dbReference>
<evidence type="ECO:0000256" key="6">
    <source>
        <dbReference type="HAMAP-Rule" id="MF_00054"/>
    </source>
</evidence>
<dbReference type="GO" id="GO:0003746">
    <property type="term" value="F:translation elongation factor activity"/>
    <property type="evidence" value="ECO:0007669"/>
    <property type="project" value="UniProtKB-UniRule"/>
</dbReference>
<dbReference type="NCBIfam" id="NF009379">
    <property type="entry name" value="PRK12740.1-3"/>
    <property type="match status" value="1"/>
</dbReference>
<dbReference type="GO" id="GO:0003924">
    <property type="term" value="F:GTPase activity"/>
    <property type="evidence" value="ECO:0007669"/>
    <property type="project" value="InterPro"/>
</dbReference>
<evidence type="ECO:0000313" key="9">
    <source>
        <dbReference type="EMBL" id="PIW15390.1"/>
    </source>
</evidence>
<dbReference type="Proteomes" id="UP000231019">
    <property type="component" value="Unassembled WGS sequence"/>
</dbReference>
<dbReference type="InterPro" id="IPR009000">
    <property type="entry name" value="Transl_B-barrel_sf"/>
</dbReference>
<dbReference type="Gene3D" id="3.30.230.10">
    <property type="match status" value="1"/>
</dbReference>
<keyword evidence="2 6" id="KW-0547">Nucleotide-binding</keyword>
<dbReference type="InterPro" id="IPR004161">
    <property type="entry name" value="EFTu-like_2"/>
</dbReference>
<dbReference type="FunFam" id="2.40.30.10:FF:000006">
    <property type="entry name" value="Elongation factor G"/>
    <property type="match status" value="1"/>
</dbReference>
<dbReference type="PANTHER" id="PTHR43261">
    <property type="entry name" value="TRANSLATION ELONGATION FACTOR G-RELATED"/>
    <property type="match status" value="1"/>
</dbReference>
<dbReference type="Pfam" id="PF03764">
    <property type="entry name" value="EFG_IV"/>
    <property type="match status" value="1"/>
</dbReference>
<protein>
    <recommendedName>
        <fullName evidence="6 7">Elongation factor G</fullName>
        <shortName evidence="6">EF-G</shortName>
    </recommendedName>
</protein>
<dbReference type="InterPro" id="IPR027417">
    <property type="entry name" value="P-loop_NTPase"/>
</dbReference>
<gene>
    <name evidence="6 9" type="primary">fusA</name>
    <name evidence="9" type="ORF">COW36_18410</name>
</gene>
<dbReference type="CDD" id="cd03713">
    <property type="entry name" value="EFG_mtEFG_C"/>
    <property type="match status" value="1"/>
</dbReference>
<dbReference type="SUPFAM" id="SSF52540">
    <property type="entry name" value="P-loop containing nucleoside triphosphate hydrolases"/>
    <property type="match status" value="1"/>
</dbReference>
<accession>A0A2M7G219</accession>
<dbReference type="NCBIfam" id="NF009381">
    <property type="entry name" value="PRK12740.1-5"/>
    <property type="match status" value="1"/>
</dbReference>
<dbReference type="HAMAP" id="MF_00054_B">
    <property type="entry name" value="EF_G_EF_2_B"/>
    <property type="match status" value="1"/>
</dbReference>
<dbReference type="CDD" id="cd01886">
    <property type="entry name" value="EF-G"/>
    <property type="match status" value="1"/>
</dbReference>
<dbReference type="InterPro" id="IPR004540">
    <property type="entry name" value="Transl_elong_EFG/EF2"/>
</dbReference>
<dbReference type="PRINTS" id="PR00315">
    <property type="entry name" value="ELONGATNFCT"/>
</dbReference>
<sequence>MSRKVKIDTVRNIGIVAHIDAGKTTTTERILYYTGMVHKIGEVHDGTAVTDYMVQERERGITITSAAITSEWKNHRINIIDTPGHVDFTVEVERSLRVLDGMVGVLCAVAGVQPQSETVWRQANRYKVPRIIFVNKMDRPGANYVRAFEKVRERLNDRAIPAQLPIFQNEEFFGIVDLVTQKAYGYYDDLGEDIRELPIPEHMLKDVEKYREELIEAASEQDDALLTKYMEGEEISVDELKKAMRQAVIATKLTPVFCGTAFKNKGVQLLLDAVLDYLPSPLDVPPVQDMSKEDEEVLLYPKDDEPFSALAFKIITDPFIGKLTFIRCYSGTLEKGSYVYNSTKGHKERISRLVQMRADQRLEIDAVYAGDLAAAIGLRNTTTGDTLCNENKPVILESMVFPEPVVSVAVEPKTQADRDKLSAALGRLAEEDPTFRVKVDHETGETIISGMGELHLEIIADRLVREFNVGCNVGKPQISYRETIRSKVENETKFVKQSGGRGQYAHIRVRMEPLPAESEEDFVFVSEIVGGVIPKEYIPAVEGGMRDAMTSGVVAGFPAIGIKVTLYDGSFHEVDSSDMAFRIAGSMGFKESMRKANPYLLEPRMSLEVIVPENNMGDVMGDLQGRRRGELKSMEAEDGGLQKIHASVPLAEMFGYATDVRSMTQGRGTFSMEFSHYAEVPKNVAEAVVYASGKAKV</sequence>
<keyword evidence="6" id="KW-0963">Cytoplasm</keyword>
<dbReference type="AlphaFoldDB" id="A0A2M7G219"/>
<comment type="caution">
    <text evidence="9">The sequence shown here is derived from an EMBL/GenBank/DDBJ whole genome shotgun (WGS) entry which is preliminary data.</text>
</comment>
<keyword evidence="4 6" id="KW-0648">Protein biosynthesis</keyword>
<evidence type="ECO:0000256" key="3">
    <source>
        <dbReference type="ARBA" id="ARBA00022768"/>
    </source>
</evidence>
<dbReference type="FunFam" id="3.30.230.10:FF:000003">
    <property type="entry name" value="Elongation factor G"/>
    <property type="match status" value="1"/>
</dbReference>
<dbReference type="PROSITE" id="PS00301">
    <property type="entry name" value="G_TR_1"/>
    <property type="match status" value="1"/>
</dbReference>